<proteinExistence type="predicted"/>
<evidence type="ECO:0008006" key="4">
    <source>
        <dbReference type="Google" id="ProtNLM"/>
    </source>
</evidence>
<accession>A0AA48GZX4</accession>
<sequence length="229" mass="24369">MGAIRGVAWMLAALLCLAGTRAGAQERRAEGVTGLKAGATILVMPLDVELYALTAGGVREPKAEWTEKARTNLLEALRGRERPGGLRFIPFEGPADETVAELGHLNAAVAEAIWWHHFGPMHLPAKRGQLDWTLGEEAAALAKATPADYALYLFLRDSTATGGRVATIALMAVAGLNVGGGSQVGYADLVDLRTGQVVWFNRLVRMSGDVREPAAAKATLDNLLAEFPE</sequence>
<protein>
    <recommendedName>
        <fullName evidence="4">Lipoprotein</fullName>
    </recommendedName>
</protein>
<evidence type="ECO:0000313" key="2">
    <source>
        <dbReference type="EMBL" id="BDU78700.1"/>
    </source>
</evidence>
<dbReference type="RefSeq" id="WP_243331766.1">
    <property type="nucleotide sequence ID" value="NZ_AP027081.1"/>
</dbReference>
<gene>
    <name evidence="2" type="ORF">METESE_36580</name>
</gene>
<dbReference type="KEGG" id="msea:METESE_36580"/>
<evidence type="ECO:0000313" key="3">
    <source>
        <dbReference type="Proteomes" id="UP001228113"/>
    </source>
</evidence>
<feature type="signal peptide" evidence="1">
    <location>
        <begin position="1"/>
        <end position="24"/>
    </location>
</feature>
<keyword evidence="3" id="KW-1185">Reference proteome</keyword>
<dbReference type="Proteomes" id="UP001228113">
    <property type="component" value="Chromosome"/>
</dbReference>
<organism evidence="2 3">
    <name type="scientific">Mesoterricola sediminis</name>
    <dbReference type="NCBI Taxonomy" id="2927980"/>
    <lineage>
        <taxon>Bacteria</taxon>
        <taxon>Pseudomonadati</taxon>
        <taxon>Acidobacteriota</taxon>
        <taxon>Holophagae</taxon>
        <taxon>Holophagales</taxon>
        <taxon>Holophagaceae</taxon>
        <taxon>Mesoterricola</taxon>
    </lineage>
</organism>
<dbReference type="AlphaFoldDB" id="A0AA48GZX4"/>
<name>A0AA48GZX4_9BACT</name>
<keyword evidence="1" id="KW-0732">Signal</keyword>
<dbReference type="EMBL" id="AP027081">
    <property type="protein sequence ID" value="BDU78700.1"/>
    <property type="molecule type" value="Genomic_DNA"/>
</dbReference>
<evidence type="ECO:0000256" key="1">
    <source>
        <dbReference type="SAM" id="SignalP"/>
    </source>
</evidence>
<feature type="chain" id="PRO_5041420230" description="Lipoprotein" evidence="1">
    <location>
        <begin position="25"/>
        <end position="229"/>
    </location>
</feature>
<reference evidence="2" key="1">
    <citation type="journal article" date="2023" name="Int. J. Syst. Evol. Microbiol.">
        <title>Mesoterricola silvestris gen. nov., sp. nov., Mesoterricola sediminis sp. nov., Geothrix oryzae sp. nov., Geothrix edaphica sp. nov., Geothrix rubra sp. nov., and Geothrix limicola sp. nov., six novel members of Acidobacteriota isolated from soils.</title>
        <authorList>
            <person name="Itoh H."/>
            <person name="Sugisawa Y."/>
            <person name="Mise K."/>
            <person name="Xu Z."/>
            <person name="Kuniyasu M."/>
            <person name="Ushijima N."/>
            <person name="Kawano K."/>
            <person name="Kobayashi E."/>
            <person name="Shiratori Y."/>
            <person name="Masuda Y."/>
            <person name="Senoo K."/>
        </authorList>
    </citation>
    <scope>NUCLEOTIDE SEQUENCE</scope>
    <source>
        <strain evidence="2">W786</strain>
    </source>
</reference>